<dbReference type="Proteomes" id="UP000325313">
    <property type="component" value="Unassembled WGS sequence"/>
</dbReference>
<reference evidence="4 5" key="1">
    <citation type="submission" date="2019-05" db="EMBL/GenBank/DDBJ databases">
        <title>Emergence of the Ug99 lineage of the wheat stem rust pathogen through somatic hybridization.</title>
        <authorList>
            <person name="Li F."/>
            <person name="Upadhyaya N.M."/>
            <person name="Sperschneider J."/>
            <person name="Matny O."/>
            <person name="Nguyen-Phuc H."/>
            <person name="Mago R."/>
            <person name="Raley C."/>
            <person name="Miller M.E."/>
            <person name="Silverstein K.A.T."/>
            <person name="Henningsen E."/>
            <person name="Hirsch C.D."/>
            <person name="Visser B."/>
            <person name="Pretorius Z.A."/>
            <person name="Steffenson B.J."/>
            <person name="Schwessinger B."/>
            <person name="Dodds P.N."/>
            <person name="Figueroa M."/>
        </authorList>
    </citation>
    <scope>NUCLEOTIDE SEQUENCE [LARGE SCALE GENOMIC DNA]</scope>
    <source>
        <strain evidence="2">21-0</strain>
        <strain evidence="3 5">Ug99</strain>
    </source>
</reference>
<feature type="region of interest" description="Disordered" evidence="1">
    <location>
        <begin position="1"/>
        <end position="24"/>
    </location>
</feature>
<protein>
    <submittedName>
        <fullName evidence="3">Uncharacterized protein</fullName>
    </submittedName>
</protein>
<name>A0A5B0RJD2_PUCGR</name>
<evidence type="ECO:0000313" key="5">
    <source>
        <dbReference type="Proteomes" id="UP000325313"/>
    </source>
</evidence>
<evidence type="ECO:0000313" key="3">
    <source>
        <dbReference type="EMBL" id="KAA1125926.1"/>
    </source>
</evidence>
<dbReference type="AlphaFoldDB" id="A0A5B0RJD2"/>
<comment type="caution">
    <text evidence="3">The sequence shown here is derived from an EMBL/GenBank/DDBJ whole genome shotgun (WGS) entry which is preliminary data.</text>
</comment>
<gene>
    <name evidence="2" type="ORF">PGT21_017759</name>
    <name evidence="3" type="ORF">PGTUg99_021613</name>
</gene>
<evidence type="ECO:0000313" key="2">
    <source>
        <dbReference type="EMBL" id="KAA1071730.1"/>
    </source>
</evidence>
<evidence type="ECO:0000256" key="1">
    <source>
        <dbReference type="SAM" id="MobiDB-lite"/>
    </source>
</evidence>
<evidence type="ECO:0000313" key="4">
    <source>
        <dbReference type="Proteomes" id="UP000324748"/>
    </source>
</evidence>
<accession>A0A5B0RJD2</accession>
<dbReference type="Proteomes" id="UP000324748">
    <property type="component" value="Unassembled WGS sequence"/>
</dbReference>
<dbReference type="EMBL" id="VSWC01000170">
    <property type="protein sequence ID" value="KAA1071730.1"/>
    <property type="molecule type" value="Genomic_DNA"/>
</dbReference>
<keyword evidence="4" id="KW-1185">Reference proteome</keyword>
<feature type="compositionally biased region" description="Polar residues" evidence="1">
    <location>
        <begin position="1"/>
        <end position="10"/>
    </location>
</feature>
<sequence>MDPESGTTGPSVCKERNRQHQPALPVLLRGTGLFAICDKLNRSEKNSTGTTGWTRRQE</sequence>
<organism evidence="3 5">
    <name type="scientific">Puccinia graminis f. sp. tritici</name>
    <dbReference type="NCBI Taxonomy" id="56615"/>
    <lineage>
        <taxon>Eukaryota</taxon>
        <taxon>Fungi</taxon>
        <taxon>Dikarya</taxon>
        <taxon>Basidiomycota</taxon>
        <taxon>Pucciniomycotina</taxon>
        <taxon>Pucciniomycetes</taxon>
        <taxon>Pucciniales</taxon>
        <taxon>Pucciniaceae</taxon>
        <taxon>Puccinia</taxon>
    </lineage>
</organism>
<dbReference type="EMBL" id="VDEP01000174">
    <property type="protein sequence ID" value="KAA1125926.1"/>
    <property type="molecule type" value="Genomic_DNA"/>
</dbReference>
<proteinExistence type="predicted"/>